<keyword evidence="4" id="KW-0808">Transferase</keyword>
<dbReference type="AlphaFoldDB" id="A0A9X3IIQ2"/>
<evidence type="ECO:0000256" key="4">
    <source>
        <dbReference type="ARBA" id="ARBA00022679"/>
    </source>
</evidence>
<comment type="caution">
    <text evidence="7">The sequence shown here is derived from an EMBL/GenBank/DDBJ whole genome shotgun (WGS) entry which is preliminary data.</text>
</comment>
<evidence type="ECO:0000256" key="2">
    <source>
        <dbReference type="ARBA" id="ARBA00022475"/>
    </source>
</evidence>
<evidence type="ECO:0000256" key="3">
    <source>
        <dbReference type="ARBA" id="ARBA00022676"/>
    </source>
</evidence>
<dbReference type="Pfam" id="PF00535">
    <property type="entry name" value="Glycos_transf_2"/>
    <property type="match status" value="1"/>
</dbReference>
<name>A0A9X3IIQ2_9HYPH</name>
<dbReference type="PANTHER" id="PTHR43646">
    <property type="entry name" value="GLYCOSYLTRANSFERASE"/>
    <property type="match status" value="1"/>
</dbReference>
<dbReference type="GO" id="GO:0005886">
    <property type="term" value="C:plasma membrane"/>
    <property type="evidence" value="ECO:0007669"/>
    <property type="project" value="UniProtKB-SubCell"/>
</dbReference>
<keyword evidence="8" id="KW-1185">Reference proteome</keyword>
<dbReference type="Proteomes" id="UP001144805">
    <property type="component" value="Unassembled WGS sequence"/>
</dbReference>
<dbReference type="PANTHER" id="PTHR43646:SF2">
    <property type="entry name" value="GLYCOSYLTRANSFERASE 2-LIKE DOMAIN-CONTAINING PROTEIN"/>
    <property type="match status" value="1"/>
</dbReference>
<dbReference type="EMBL" id="JAPKNK010000001">
    <property type="protein sequence ID" value="MCX5567724.1"/>
    <property type="molecule type" value="Genomic_DNA"/>
</dbReference>
<keyword evidence="3" id="KW-0328">Glycosyltransferase</keyword>
<dbReference type="Gene3D" id="3.90.550.10">
    <property type="entry name" value="Spore Coat Polysaccharide Biosynthesis Protein SpsA, Chain A"/>
    <property type="match status" value="1"/>
</dbReference>
<keyword evidence="2" id="KW-1003">Cell membrane</keyword>
<evidence type="ECO:0000313" key="8">
    <source>
        <dbReference type="Proteomes" id="UP001144805"/>
    </source>
</evidence>
<comment type="subcellular location">
    <subcellularLocation>
        <location evidence="1">Cell membrane</location>
    </subcellularLocation>
</comment>
<protein>
    <submittedName>
        <fullName evidence="7">Glycosyltransferase family A protein</fullName>
    </submittedName>
</protein>
<feature type="domain" description="Glycosyltransferase 2-like" evidence="6">
    <location>
        <begin position="14"/>
        <end position="121"/>
    </location>
</feature>
<dbReference type="InterPro" id="IPR029044">
    <property type="entry name" value="Nucleotide-diphossugar_trans"/>
</dbReference>
<sequence>MSRSTQGSQPETVSVVIPARNAAKTIGLTLRSLAGERAVIHEVIVVDDDSDDDTATIAGNCAADIDLPLVVLSSNCRDAGEARNRALARASGRWIYFLDADDVHHEGGLRALVAAGQAADAPDLILGGYHCRRAGREPEPFAPLLQGLSAESYLAGRAVVIVVGSALIARAALQGLRFHGNLAYDEDTLFWAALLAKCRIAAVDAVVMTYNVSLTRADDRLAVDSRERFQAWRRCLSSLEARGIRRRALRRREAFMAIKVARVHLARGETALAHHFLGVAWRTPKTAADTYRWLRIRLKLALRTRPRDRAAQ</sequence>
<dbReference type="CDD" id="cd00761">
    <property type="entry name" value="Glyco_tranf_GTA_type"/>
    <property type="match status" value="1"/>
</dbReference>
<organism evidence="7 8">
    <name type="scientific">Kaistia nematophila</name>
    <dbReference type="NCBI Taxonomy" id="2994654"/>
    <lineage>
        <taxon>Bacteria</taxon>
        <taxon>Pseudomonadati</taxon>
        <taxon>Pseudomonadota</taxon>
        <taxon>Alphaproteobacteria</taxon>
        <taxon>Hyphomicrobiales</taxon>
        <taxon>Kaistiaceae</taxon>
        <taxon>Kaistia</taxon>
    </lineage>
</organism>
<dbReference type="InterPro" id="IPR001173">
    <property type="entry name" value="Glyco_trans_2-like"/>
</dbReference>
<dbReference type="GO" id="GO:0016757">
    <property type="term" value="F:glycosyltransferase activity"/>
    <property type="evidence" value="ECO:0007669"/>
    <property type="project" value="UniProtKB-KW"/>
</dbReference>
<gene>
    <name evidence="7" type="ORF">OSH07_00810</name>
</gene>
<evidence type="ECO:0000259" key="6">
    <source>
        <dbReference type="Pfam" id="PF00535"/>
    </source>
</evidence>
<keyword evidence="5" id="KW-0472">Membrane</keyword>
<evidence type="ECO:0000256" key="1">
    <source>
        <dbReference type="ARBA" id="ARBA00004236"/>
    </source>
</evidence>
<accession>A0A9X3IIQ2</accession>
<evidence type="ECO:0000256" key="5">
    <source>
        <dbReference type="ARBA" id="ARBA00023136"/>
    </source>
</evidence>
<reference evidence="7" key="1">
    <citation type="submission" date="2022-11" db="EMBL/GenBank/DDBJ databases">
        <title>Biodiversity and phylogenetic relationships of bacteria.</title>
        <authorList>
            <person name="Machado R.A.R."/>
            <person name="Bhat A."/>
            <person name="Loulou A."/>
            <person name="Kallel S."/>
        </authorList>
    </citation>
    <scope>NUCLEOTIDE SEQUENCE</scope>
    <source>
        <strain evidence="7">K-TC2</strain>
    </source>
</reference>
<proteinExistence type="predicted"/>
<dbReference type="RefSeq" id="WP_266336707.1">
    <property type="nucleotide sequence ID" value="NZ_JAPKNK010000001.1"/>
</dbReference>
<dbReference type="SUPFAM" id="SSF53448">
    <property type="entry name" value="Nucleotide-diphospho-sugar transferases"/>
    <property type="match status" value="1"/>
</dbReference>
<evidence type="ECO:0000313" key="7">
    <source>
        <dbReference type="EMBL" id="MCX5567724.1"/>
    </source>
</evidence>